<organism evidence="4 5">
    <name type="scientific">Cymbomonas tetramitiformis</name>
    <dbReference type="NCBI Taxonomy" id="36881"/>
    <lineage>
        <taxon>Eukaryota</taxon>
        <taxon>Viridiplantae</taxon>
        <taxon>Chlorophyta</taxon>
        <taxon>Pyramimonadophyceae</taxon>
        <taxon>Pyramimonadales</taxon>
        <taxon>Pyramimonadaceae</taxon>
        <taxon>Cymbomonas</taxon>
    </lineage>
</organism>
<name>A0AAE0BXU4_9CHLO</name>
<dbReference type="Gene3D" id="2.120.10.80">
    <property type="entry name" value="Kelch-type beta propeller"/>
    <property type="match status" value="2"/>
</dbReference>
<accession>A0AAE0BXU4</accession>
<dbReference type="InterPro" id="IPR015915">
    <property type="entry name" value="Kelch-typ_b-propeller"/>
</dbReference>
<feature type="signal peptide" evidence="3">
    <location>
        <begin position="1"/>
        <end position="24"/>
    </location>
</feature>
<proteinExistence type="predicted"/>
<feature type="chain" id="PRO_5042148166" evidence="3">
    <location>
        <begin position="25"/>
        <end position="329"/>
    </location>
</feature>
<dbReference type="AlphaFoldDB" id="A0AAE0BXU4"/>
<dbReference type="PANTHER" id="PTHR46093">
    <property type="entry name" value="ACYL-COA-BINDING DOMAIN-CONTAINING PROTEIN 5"/>
    <property type="match status" value="1"/>
</dbReference>
<evidence type="ECO:0000313" key="5">
    <source>
        <dbReference type="Proteomes" id="UP001190700"/>
    </source>
</evidence>
<comment type="caution">
    <text evidence="4">The sequence shown here is derived from an EMBL/GenBank/DDBJ whole genome shotgun (WGS) entry which is preliminary data.</text>
</comment>
<reference evidence="4 5" key="1">
    <citation type="journal article" date="2015" name="Genome Biol. Evol.">
        <title>Comparative Genomics of a Bacterivorous Green Alga Reveals Evolutionary Causalities and Consequences of Phago-Mixotrophic Mode of Nutrition.</title>
        <authorList>
            <person name="Burns J.A."/>
            <person name="Paasch A."/>
            <person name="Narechania A."/>
            <person name="Kim E."/>
        </authorList>
    </citation>
    <scope>NUCLEOTIDE SEQUENCE [LARGE SCALE GENOMIC DNA]</scope>
    <source>
        <strain evidence="4 5">PLY_AMNH</strain>
    </source>
</reference>
<gene>
    <name evidence="4" type="ORF">CYMTET_45637</name>
</gene>
<dbReference type="PANTHER" id="PTHR46093:SF18">
    <property type="entry name" value="FIBRONECTIN TYPE-III DOMAIN-CONTAINING PROTEIN"/>
    <property type="match status" value="1"/>
</dbReference>
<sequence>MDCFGRRFVFLLASVCSFLPNGSAQSQTNPRIWHKESIYPGYDTPGVRSGPASVVMTNRQLFIFGGEAEDYSLLGDTWTFSYNNDLWLKLSDGGPSDRAYATAIQLTRSIILFGGMCTTSEFSAGGEACEVSMPTPPGFSLASASTCHHGLGAPTAPGPPARRTVALEDTLWEFNWLTSSWSRPSVSGTVPTPRSGHAASAGPGYTMWVFGGTEGGDRVNDNSDAMSTVVWELQWSNKQWVMHFPVRSNPFMITYGLPRFGHSMVYDHYLDELIIYGGFVNTSFEGSTTSSLLRVPSFHDFTSPAFICYSYCRVPGLPAQESPNAISPT</sequence>
<keyword evidence="1" id="KW-0880">Kelch repeat</keyword>
<dbReference type="EMBL" id="LGRX02031443">
    <property type="protein sequence ID" value="KAK3244766.1"/>
    <property type="molecule type" value="Genomic_DNA"/>
</dbReference>
<keyword evidence="3" id="KW-0732">Signal</keyword>
<evidence type="ECO:0000256" key="1">
    <source>
        <dbReference type="ARBA" id="ARBA00022441"/>
    </source>
</evidence>
<evidence type="ECO:0000256" key="3">
    <source>
        <dbReference type="SAM" id="SignalP"/>
    </source>
</evidence>
<dbReference type="SUPFAM" id="SSF117281">
    <property type="entry name" value="Kelch motif"/>
    <property type="match status" value="1"/>
</dbReference>
<evidence type="ECO:0000313" key="4">
    <source>
        <dbReference type="EMBL" id="KAK3244766.1"/>
    </source>
</evidence>
<keyword evidence="5" id="KW-1185">Reference proteome</keyword>
<keyword evidence="2" id="KW-0677">Repeat</keyword>
<evidence type="ECO:0000256" key="2">
    <source>
        <dbReference type="ARBA" id="ARBA00022737"/>
    </source>
</evidence>
<dbReference type="Proteomes" id="UP001190700">
    <property type="component" value="Unassembled WGS sequence"/>
</dbReference>
<protein>
    <submittedName>
        <fullName evidence="4">Uncharacterized protein</fullName>
    </submittedName>
</protein>